<reference evidence="1 2" key="1">
    <citation type="journal article" date="2019" name="Nat. Microbiol.">
        <title>Mediterranean grassland soil C-N compound turnover is dependent on rainfall and depth, and is mediated by genomically divergent microorganisms.</title>
        <authorList>
            <person name="Diamond S."/>
            <person name="Andeer P.F."/>
            <person name="Li Z."/>
            <person name="Crits-Christoph A."/>
            <person name="Burstein D."/>
            <person name="Anantharaman K."/>
            <person name="Lane K.R."/>
            <person name="Thomas B.C."/>
            <person name="Pan C."/>
            <person name="Northen T.R."/>
            <person name="Banfield J.F."/>
        </authorList>
    </citation>
    <scope>NUCLEOTIDE SEQUENCE [LARGE SCALE GENOMIC DNA]</scope>
    <source>
        <strain evidence="1">WS_3</strain>
    </source>
</reference>
<dbReference type="Proteomes" id="UP000320184">
    <property type="component" value="Unassembled WGS sequence"/>
</dbReference>
<comment type="caution">
    <text evidence="1">The sequence shown here is derived from an EMBL/GenBank/DDBJ whole genome shotgun (WGS) entry which is preliminary data.</text>
</comment>
<accession>A0A538SL43</accession>
<dbReference type="AlphaFoldDB" id="A0A538SL43"/>
<dbReference type="EMBL" id="VBOT01000045">
    <property type="protein sequence ID" value="TMQ52104.1"/>
    <property type="molecule type" value="Genomic_DNA"/>
</dbReference>
<evidence type="ECO:0000313" key="2">
    <source>
        <dbReference type="Proteomes" id="UP000320184"/>
    </source>
</evidence>
<evidence type="ECO:0000313" key="1">
    <source>
        <dbReference type="EMBL" id="TMQ52104.1"/>
    </source>
</evidence>
<proteinExistence type="predicted"/>
<protein>
    <submittedName>
        <fullName evidence="1">Uncharacterized protein</fullName>
    </submittedName>
</protein>
<name>A0A538SL43_UNCEI</name>
<gene>
    <name evidence="1" type="ORF">E6K73_03870</name>
</gene>
<organism evidence="1 2">
    <name type="scientific">Eiseniibacteriota bacterium</name>
    <dbReference type="NCBI Taxonomy" id="2212470"/>
    <lineage>
        <taxon>Bacteria</taxon>
        <taxon>Candidatus Eiseniibacteriota</taxon>
    </lineage>
</organism>
<sequence length="83" mass="9871">MFESINDPVDMLTSFVDGKVEPLRFRWRGRVIRVRKITGRWSRRDGQSLLRYFSVEGSGSGTYELCYDPRVPRWILSRAWTEE</sequence>